<dbReference type="GO" id="GO:0016226">
    <property type="term" value="P:iron-sulfur cluster assembly"/>
    <property type="evidence" value="ECO:0007669"/>
    <property type="project" value="InterPro"/>
</dbReference>
<proteinExistence type="predicted"/>
<gene>
    <name evidence="3" type="primary">nfuA</name>
    <name evidence="3" type="ORF">NCTC11088_00249</name>
</gene>
<reference evidence="3 4" key="1">
    <citation type="submission" date="2018-06" db="EMBL/GenBank/DDBJ databases">
        <authorList>
            <consortium name="Pathogen Informatics"/>
            <person name="Doyle S."/>
        </authorList>
    </citation>
    <scope>NUCLEOTIDE SEQUENCE [LARGE SCALE GENOMIC DNA]</scope>
    <source>
        <strain evidence="3 4">NCTC11088</strain>
    </source>
</reference>
<comment type="function">
    <text evidence="1">May be involved in the formation or repair of [Fe-S] clusters present in iron-sulfur proteins.</text>
</comment>
<feature type="domain" description="NIF system FeS cluster assembly NifU C-terminal" evidence="2">
    <location>
        <begin position="10"/>
        <end position="74"/>
    </location>
</feature>
<evidence type="ECO:0000313" key="4">
    <source>
        <dbReference type="Proteomes" id="UP000254777"/>
    </source>
</evidence>
<dbReference type="Proteomes" id="UP000254777">
    <property type="component" value="Unassembled WGS sequence"/>
</dbReference>
<organism evidence="3 4">
    <name type="scientific">Peptoniphilus indolicus</name>
    <dbReference type="NCBI Taxonomy" id="33030"/>
    <lineage>
        <taxon>Bacteria</taxon>
        <taxon>Bacillati</taxon>
        <taxon>Bacillota</taxon>
        <taxon>Tissierellia</taxon>
        <taxon>Tissierellales</taxon>
        <taxon>Peptoniphilaceae</taxon>
        <taxon>Peptoniphilus</taxon>
    </lineage>
</organism>
<dbReference type="SUPFAM" id="SSF117916">
    <property type="entry name" value="Fe-S cluster assembly (FSCA) domain-like"/>
    <property type="match status" value="1"/>
</dbReference>
<sequence length="97" mass="10966">MSDKDLNIRVEDFIKSKVEPIISSHGGKINIKSIEDGVVTIALAGNCSYCPSAQITTEEIVKSKVVEEFKGEIIDVRLYTDISDKMWEYAKTFLRHE</sequence>
<dbReference type="GO" id="GO:0051536">
    <property type="term" value="F:iron-sulfur cluster binding"/>
    <property type="evidence" value="ECO:0007669"/>
    <property type="project" value="InterPro"/>
</dbReference>
<dbReference type="Gene3D" id="3.30.300.130">
    <property type="entry name" value="Fe-S cluster assembly (FSCA)"/>
    <property type="match status" value="1"/>
</dbReference>
<protein>
    <submittedName>
        <fullName evidence="3">Fe/S biogenesis protein nfuA</fullName>
    </submittedName>
</protein>
<evidence type="ECO:0000259" key="2">
    <source>
        <dbReference type="Pfam" id="PF01106"/>
    </source>
</evidence>
<dbReference type="GO" id="GO:0005506">
    <property type="term" value="F:iron ion binding"/>
    <property type="evidence" value="ECO:0007669"/>
    <property type="project" value="InterPro"/>
</dbReference>
<dbReference type="AlphaFoldDB" id="A0A379D961"/>
<dbReference type="InterPro" id="IPR001075">
    <property type="entry name" value="NIF_FeS_clus_asmbl_NifU_C"/>
</dbReference>
<evidence type="ECO:0000256" key="1">
    <source>
        <dbReference type="ARBA" id="ARBA00049958"/>
    </source>
</evidence>
<accession>A0A379D961</accession>
<dbReference type="InterPro" id="IPR034904">
    <property type="entry name" value="FSCA_dom_sf"/>
</dbReference>
<dbReference type="EMBL" id="UGTH01000001">
    <property type="protein sequence ID" value="SUB74504.1"/>
    <property type="molecule type" value="Genomic_DNA"/>
</dbReference>
<dbReference type="RefSeq" id="WP_004822684.1">
    <property type="nucleotide sequence ID" value="NZ_UGTH01000001.1"/>
</dbReference>
<dbReference type="Pfam" id="PF01106">
    <property type="entry name" value="NifU"/>
    <property type="match status" value="1"/>
</dbReference>
<name>A0A379D961_9FIRM</name>
<evidence type="ECO:0000313" key="3">
    <source>
        <dbReference type="EMBL" id="SUB74504.1"/>
    </source>
</evidence>